<protein>
    <submittedName>
        <fullName evidence="1">PDCD5-like superfamily</fullName>
    </submittedName>
</protein>
<proteinExistence type="predicted"/>
<dbReference type="InterPro" id="IPR036883">
    <property type="entry name" value="PDCD5-like_sf"/>
</dbReference>
<sequence>MVSTEEHDRCVLELRKKEQRNKRRREWYAEARREQQMQFQNHAGNSHVAAAEKRLLRNGQGREVTTKKKELREQEYAHFEGGVSLQNKRSKRLVQLACYDTIVDECTVENELSAGCEGVLHDRGSASGSRRFIDIRSGAGYCEPWLLIQSVHLVDHSELDGKGSGEQVEGSFSQQVSLEVNVARIALVKPDKARGVEDVILRAAQMGQIAK</sequence>
<dbReference type="AlphaFoldDB" id="A0ABD1TT41"/>
<accession>A0ABD1TT41</accession>
<evidence type="ECO:0000313" key="2">
    <source>
        <dbReference type="Proteomes" id="UP001604277"/>
    </source>
</evidence>
<dbReference type="Proteomes" id="UP001604277">
    <property type="component" value="Unassembled WGS sequence"/>
</dbReference>
<comment type="caution">
    <text evidence="1">The sequence shown here is derived from an EMBL/GenBank/DDBJ whole genome shotgun (WGS) entry which is preliminary data.</text>
</comment>
<reference evidence="2" key="1">
    <citation type="submission" date="2024-07" db="EMBL/GenBank/DDBJ databases">
        <title>Two chromosome-level genome assemblies of Korean endemic species Abeliophyllum distichum and Forsythia ovata (Oleaceae).</title>
        <authorList>
            <person name="Jang H."/>
        </authorList>
    </citation>
    <scope>NUCLEOTIDE SEQUENCE [LARGE SCALE GENOMIC DNA]</scope>
</reference>
<organism evidence="1 2">
    <name type="scientific">Forsythia ovata</name>
    <dbReference type="NCBI Taxonomy" id="205694"/>
    <lineage>
        <taxon>Eukaryota</taxon>
        <taxon>Viridiplantae</taxon>
        <taxon>Streptophyta</taxon>
        <taxon>Embryophyta</taxon>
        <taxon>Tracheophyta</taxon>
        <taxon>Spermatophyta</taxon>
        <taxon>Magnoliopsida</taxon>
        <taxon>eudicotyledons</taxon>
        <taxon>Gunneridae</taxon>
        <taxon>Pentapetalae</taxon>
        <taxon>asterids</taxon>
        <taxon>lamiids</taxon>
        <taxon>Lamiales</taxon>
        <taxon>Oleaceae</taxon>
        <taxon>Forsythieae</taxon>
        <taxon>Forsythia</taxon>
    </lineage>
</organism>
<name>A0ABD1TT41_9LAMI</name>
<dbReference type="EMBL" id="JBFOLJ010000008">
    <property type="protein sequence ID" value="KAL2515886.1"/>
    <property type="molecule type" value="Genomic_DNA"/>
</dbReference>
<gene>
    <name evidence="1" type="ORF">Fot_29857</name>
</gene>
<evidence type="ECO:0000313" key="1">
    <source>
        <dbReference type="EMBL" id="KAL2515886.1"/>
    </source>
</evidence>
<dbReference type="SUPFAM" id="SSF46950">
    <property type="entry name" value="Double-stranded DNA-binding domain"/>
    <property type="match status" value="1"/>
</dbReference>
<keyword evidence="2" id="KW-1185">Reference proteome</keyword>
<dbReference type="Gene3D" id="1.10.8.140">
    <property type="entry name" value="PDCD5-like"/>
    <property type="match status" value="1"/>
</dbReference>